<sequence>MIEAIKKLFREHWLAALTGVIGLLIGGLSSDYANFRAANREALKKQIEASEKADHDMNLVLQKFADKALGKSATSPEDLQALKSTVQDSFAAAERLRNHFPNAKHEVDEFADALVRLQKSAENLSGPANGKDFVESVSKYYASKQNLSSRIVDAQTKWRPI</sequence>
<organism evidence="1 2">
    <name type="scientific">Bradyrhizobium frederickii</name>
    <dbReference type="NCBI Taxonomy" id="2560054"/>
    <lineage>
        <taxon>Bacteria</taxon>
        <taxon>Pseudomonadati</taxon>
        <taxon>Pseudomonadota</taxon>
        <taxon>Alphaproteobacteria</taxon>
        <taxon>Hyphomicrobiales</taxon>
        <taxon>Nitrobacteraceae</taxon>
        <taxon>Bradyrhizobium</taxon>
    </lineage>
</organism>
<evidence type="ECO:0000313" key="1">
    <source>
        <dbReference type="EMBL" id="TFV75068.1"/>
    </source>
</evidence>
<name>A0A4Y9P6M3_9BRAD</name>
<dbReference type="RefSeq" id="WP_135164253.1">
    <property type="nucleotide sequence ID" value="NZ_SPQS01000008.1"/>
</dbReference>
<dbReference type="EMBL" id="SPQS01000008">
    <property type="protein sequence ID" value="TFV75068.1"/>
    <property type="molecule type" value="Genomic_DNA"/>
</dbReference>
<dbReference type="Proteomes" id="UP000297700">
    <property type="component" value="Unassembled WGS sequence"/>
</dbReference>
<reference evidence="1 2" key="1">
    <citation type="submission" date="2019-03" db="EMBL/GenBank/DDBJ databases">
        <title>Bradyrhizobium strains diversity.</title>
        <authorList>
            <person name="Urquiaga M.C.O."/>
            <person name="Hungria M."/>
            <person name="Delamuta J.R.M."/>
            <person name="Klepa M.S."/>
        </authorList>
    </citation>
    <scope>NUCLEOTIDE SEQUENCE [LARGE SCALE GENOMIC DNA]</scope>
    <source>
        <strain evidence="1 2">CNPSo 3426</strain>
    </source>
</reference>
<accession>A0A4Y9P6M3</accession>
<proteinExistence type="predicted"/>
<gene>
    <name evidence="1" type="ORF">E4K64_15180</name>
</gene>
<protein>
    <submittedName>
        <fullName evidence="1">Uncharacterized protein</fullName>
    </submittedName>
</protein>
<evidence type="ECO:0000313" key="2">
    <source>
        <dbReference type="Proteomes" id="UP000297700"/>
    </source>
</evidence>
<comment type="caution">
    <text evidence="1">The sequence shown here is derived from an EMBL/GenBank/DDBJ whole genome shotgun (WGS) entry which is preliminary data.</text>
</comment>
<dbReference type="AlphaFoldDB" id="A0A4Y9P6M3"/>